<gene>
    <name evidence="3" type="ORF">L207DRAFT_516544</name>
</gene>
<keyword evidence="2" id="KW-0472">Membrane</keyword>
<name>A0A2J6RAS2_HYAVF</name>
<evidence type="ECO:0000256" key="1">
    <source>
        <dbReference type="SAM" id="MobiDB-lite"/>
    </source>
</evidence>
<proteinExistence type="predicted"/>
<protein>
    <submittedName>
        <fullName evidence="3">Uncharacterized protein</fullName>
    </submittedName>
</protein>
<reference evidence="3 4" key="1">
    <citation type="submission" date="2016-04" db="EMBL/GenBank/DDBJ databases">
        <title>A degradative enzymes factory behind the ericoid mycorrhizal symbiosis.</title>
        <authorList>
            <consortium name="DOE Joint Genome Institute"/>
            <person name="Martino E."/>
            <person name="Morin E."/>
            <person name="Grelet G."/>
            <person name="Kuo A."/>
            <person name="Kohler A."/>
            <person name="Daghino S."/>
            <person name="Barry K."/>
            <person name="Choi C."/>
            <person name="Cichocki N."/>
            <person name="Clum A."/>
            <person name="Copeland A."/>
            <person name="Hainaut M."/>
            <person name="Haridas S."/>
            <person name="Labutti K."/>
            <person name="Lindquist E."/>
            <person name="Lipzen A."/>
            <person name="Khouja H.-R."/>
            <person name="Murat C."/>
            <person name="Ohm R."/>
            <person name="Olson A."/>
            <person name="Spatafora J."/>
            <person name="Veneault-Fourrey C."/>
            <person name="Henrissat B."/>
            <person name="Grigoriev I."/>
            <person name="Martin F."/>
            <person name="Perotto S."/>
        </authorList>
    </citation>
    <scope>NUCLEOTIDE SEQUENCE [LARGE SCALE GENOMIC DNA]</scope>
    <source>
        <strain evidence="3 4">F</strain>
    </source>
</reference>
<accession>A0A2J6RAS2</accession>
<dbReference type="EMBL" id="KZ613952">
    <property type="protein sequence ID" value="PMD35593.1"/>
    <property type="molecule type" value="Genomic_DNA"/>
</dbReference>
<evidence type="ECO:0000313" key="3">
    <source>
        <dbReference type="EMBL" id="PMD35593.1"/>
    </source>
</evidence>
<feature type="transmembrane region" description="Helical" evidence="2">
    <location>
        <begin position="85"/>
        <end position="108"/>
    </location>
</feature>
<keyword evidence="4" id="KW-1185">Reference proteome</keyword>
<keyword evidence="2" id="KW-0812">Transmembrane</keyword>
<feature type="transmembrane region" description="Helical" evidence="2">
    <location>
        <begin position="128"/>
        <end position="150"/>
    </location>
</feature>
<dbReference type="AlphaFoldDB" id="A0A2J6RAS2"/>
<evidence type="ECO:0000313" key="4">
    <source>
        <dbReference type="Proteomes" id="UP000235786"/>
    </source>
</evidence>
<keyword evidence="2" id="KW-1133">Transmembrane helix</keyword>
<feature type="region of interest" description="Disordered" evidence="1">
    <location>
        <begin position="181"/>
        <end position="203"/>
    </location>
</feature>
<organism evidence="3 4">
    <name type="scientific">Hyaloscypha variabilis (strain UAMH 11265 / GT02V1 / F)</name>
    <name type="common">Meliniomyces variabilis</name>
    <dbReference type="NCBI Taxonomy" id="1149755"/>
    <lineage>
        <taxon>Eukaryota</taxon>
        <taxon>Fungi</taxon>
        <taxon>Dikarya</taxon>
        <taxon>Ascomycota</taxon>
        <taxon>Pezizomycotina</taxon>
        <taxon>Leotiomycetes</taxon>
        <taxon>Helotiales</taxon>
        <taxon>Hyaloscyphaceae</taxon>
        <taxon>Hyaloscypha</taxon>
        <taxon>Hyaloscypha variabilis</taxon>
    </lineage>
</organism>
<dbReference type="Proteomes" id="UP000235786">
    <property type="component" value="Unassembled WGS sequence"/>
</dbReference>
<sequence>MPDPLPYTTPKQEEEQDINEAISAMIVQDKAKTDHKAKWLQNRKVYDNAIVELKSEIWGLQAAIRELKKKEDWAKRGWLGGPYGVLAWTLVWFLSRYLGWITSTGLFWGGSFGSWPGYLLFFGYPGWLLGYLVFVLLVSMVGSLFGIFSFSREEIEGRERVRAKCRRCLGIKMRDLKKKERELREREEGLRGMEREEKGGEAL</sequence>
<evidence type="ECO:0000256" key="2">
    <source>
        <dbReference type="SAM" id="Phobius"/>
    </source>
</evidence>